<dbReference type="InterPro" id="IPR036691">
    <property type="entry name" value="Endo/exonu/phosph_ase_sf"/>
</dbReference>
<sequence>MLLYSNHDENASYKNGVALLLFNEARNTLIWKSHGSRIIIASFKTKGITTNVIQCYAPTNDSNDDDKDQFNDKLQSIVVNHLGNKLTTLMGDLHANVGKENIEYEDIMERHGLEERSESGLRFANLHVFSMIRGGTISLHKRIPRTKWVSPDHTTENQTDHIYISKKFGLMEDVRTRRGADIASDHHLVVTKMKLKLNKQWAAKKQQYECSIQPSFKIMLNSTNSR</sequence>
<reference evidence="1 2" key="1">
    <citation type="submission" date="2018-11" db="EMBL/GenBank/DDBJ databases">
        <authorList>
            <consortium name="Pathogen Informatics"/>
        </authorList>
    </citation>
    <scope>NUCLEOTIDE SEQUENCE [LARGE SCALE GENOMIC DNA]</scope>
    <source>
        <strain evidence="1 2">Zambia</strain>
    </source>
</reference>
<accession>A0A183MXJ2</accession>
<dbReference type="Gene3D" id="3.60.10.10">
    <property type="entry name" value="Endonuclease/exonuclease/phosphatase"/>
    <property type="match status" value="1"/>
</dbReference>
<evidence type="ECO:0000313" key="1">
    <source>
        <dbReference type="EMBL" id="VDP37062.1"/>
    </source>
</evidence>
<keyword evidence="2" id="KW-1185">Reference proteome</keyword>
<dbReference type="Proteomes" id="UP000277204">
    <property type="component" value="Unassembled WGS sequence"/>
</dbReference>
<dbReference type="AlphaFoldDB" id="A0A183MXJ2"/>
<gene>
    <name evidence="1" type="ORF">SMRZ_LOCUS20767</name>
</gene>
<dbReference type="EMBL" id="UZAI01018442">
    <property type="protein sequence ID" value="VDP37062.1"/>
    <property type="molecule type" value="Genomic_DNA"/>
</dbReference>
<proteinExistence type="predicted"/>
<organism evidence="1 2">
    <name type="scientific">Schistosoma margrebowiei</name>
    <dbReference type="NCBI Taxonomy" id="48269"/>
    <lineage>
        <taxon>Eukaryota</taxon>
        <taxon>Metazoa</taxon>
        <taxon>Spiralia</taxon>
        <taxon>Lophotrochozoa</taxon>
        <taxon>Platyhelminthes</taxon>
        <taxon>Trematoda</taxon>
        <taxon>Digenea</taxon>
        <taxon>Strigeidida</taxon>
        <taxon>Schistosomatoidea</taxon>
        <taxon>Schistosomatidae</taxon>
        <taxon>Schistosoma</taxon>
    </lineage>
</organism>
<name>A0A183MXJ2_9TREM</name>
<protein>
    <submittedName>
        <fullName evidence="1">Uncharacterized protein</fullName>
    </submittedName>
</protein>
<dbReference type="SUPFAM" id="SSF56219">
    <property type="entry name" value="DNase I-like"/>
    <property type="match status" value="1"/>
</dbReference>
<evidence type="ECO:0000313" key="2">
    <source>
        <dbReference type="Proteomes" id="UP000277204"/>
    </source>
</evidence>